<dbReference type="RefSeq" id="WP_098075934.1">
    <property type="nucleotide sequence ID" value="NZ_PDEQ01000005.1"/>
</dbReference>
<feature type="domain" description="AB hydrolase-1" evidence="1">
    <location>
        <begin position="21"/>
        <end position="267"/>
    </location>
</feature>
<dbReference type="InterPro" id="IPR000073">
    <property type="entry name" value="AB_hydrolase_1"/>
</dbReference>
<dbReference type="OrthoDB" id="2247630at2"/>
<dbReference type="EMBL" id="PDEQ01000005">
    <property type="protein sequence ID" value="PEN13309.1"/>
    <property type="molecule type" value="Genomic_DNA"/>
</dbReference>
<dbReference type="PANTHER" id="PTHR43798:SF20">
    <property type="entry name" value="2-SUCCINYL-6-HYDROXY-2,4-CYCLOHEXADIENE-1-CARBOXYLATE SYNTHASE-RELATED"/>
    <property type="match status" value="1"/>
</dbReference>
<name>A0A2A8CX31_9BACT</name>
<dbReference type="InterPro" id="IPR050266">
    <property type="entry name" value="AB_hydrolase_sf"/>
</dbReference>
<dbReference type="Proteomes" id="UP000220102">
    <property type="component" value="Unassembled WGS sequence"/>
</dbReference>
<dbReference type="GO" id="GO:0016020">
    <property type="term" value="C:membrane"/>
    <property type="evidence" value="ECO:0007669"/>
    <property type="project" value="TreeGrafter"/>
</dbReference>
<evidence type="ECO:0000313" key="3">
    <source>
        <dbReference type="Proteomes" id="UP000220102"/>
    </source>
</evidence>
<proteinExistence type="predicted"/>
<evidence type="ECO:0000313" key="2">
    <source>
        <dbReference type="EMBL" id="PEN13309.1"/>
    </source>
</evidence>
<accession>A0A2A8CX31</accession>
<keyword evidence="3" id="KW-1185">Reference proteome</keyword>
<dbReference type="Pfam" id="PF00561">
    <property type="entry name" value="Abhydrolase_1"/>
    <property type="match status" value="1"/>
</dbReference>
<protein>
    <submittedName>
        <fullName evidence="2">Alpha/beta hydrolase</fullName>
    </submittedName>
</protein>
<evidence type="ECO:0000259" key="1">
    <source>
        <dbReference type="Pfam" id="PF00561"/>
    </source>
</evidence>
<gene>
    <name evidence="2" type="ORF">CRI94_11770</name>
</gene>
<keyword evidence="2" id="KW-0378">Hydrolase</keyword>
<dbReference type="SUPFAM" id="SSF53474">
    <property type="entry name" value="alpha/beta-Hydrolases"/>
    <property type="match status" value="1"/>
</dbReference>
<dbReference type="GO" id="GO:0016787">
    <property type="term" value="F:hydrolase activity"/>
    <property type="evidence" value="ECO:0007669"/>
    <property type="project" value="UniProtKB-KW"/>
</dbReference>
<comment type="caution">
    <text evidence="2">The sequence shown here is derived from an EMBL/GenBank/DDBJ whole genome shotgun (WGS) entry which is preliminary data.</text>
</comment>
<dbReference type="PANTHER" id="PTHR43798">
    <property type="entry name" value="MONOACYLGLYCEROL LIPASE"/>
    <property type="match status" value="1"/>
</dbReference>
<dbReference type="AlphaFoldDB" id="A0A2A8CX31"/>
<organism evidence="2 3">
    <name type="scientific">Longibacter salinarum</name>
    <dbReference type="NCBI Taxonomy" id="1850348"/>
    <lineage>
        <taxon>Bacteria</taxon>
        <taxon>Pseudomonadati</taxon>
        <taxon>Rhodothermota</taxon>
        <taxon>Rhodothermia</taxon>
        <taxon>Rhodothermales</taxon>
        <taxon>Salisaetaceae</taxon>
        <taxon>Longibacter</taxon>
    </lineage>
</organism>
<sequence length="299" mass="33009">MPTARVNGTTLAYEVSGDGEPVVLVHGSASDHRTWSAQKDAFAEQFRVISYSRRYHWPNEPIPEDAVYIMDEHVDDLRALIRSLDLAPAHLVGNSYGAFLCLLLAIRDPSLVRSLVLAEPPVLTLFVSNDPTALELLKVLLTRPRTAVGILRLGIQGIDPAKRAFEQGDQKAGLRTFVDAVLGPRAYDRLPDFRREQVEDNVESLQAELLGPGFSPLDAEKVQQIQAPTLLVTGEDSIGLFHRLTDRLEELLPRCERTEILEAPHTMHEANAPAFNAAVRSFLETHHQTGGQLPAAHAV</sequence>
<reference evidence="2 3" key="1">
    <citation type="submission" date="2017-10" db="EMBL/GenBank/DDBJ databases">
        <title>Draft genome of Longibacter Salinarum.</title>
        <authorList>
            <person name="Goh K.M."/>
            <person name="Shamsir M.S."/>
            <person name="Lim S.W."/>
        </authorList>
    </citation>
    <scope>NUCLEOTIDE SEQUENCE [LARGE SCALE GENOMIC DNA]</scope>
    <source>
        <strain evidence="2 3">KCTC 52045</strain>
    </source>
</reference>
<dbReference type="InterPro" id="IPR029058">
    <property type="entry name" value="AB_hydrolase_fold"/>
</dbReference>
<dbReference type="Gene3D" id="3.40.50.1820">
    <property type="entry name" value="alpha/beta hydrolase"/>
    <property type="match status" value="1"/>
</dbReference>